<dbReference type="GO" id="GO:0008483">
    <property type="term" value="F:transaminase activity"/>
    <property type="evidence" value="ECO:0007669"/>
    <property type="project" value="TreeGrafter"/>
</dbReference>
<evidence type="ECO:0000313" key="5">
    <source>
        <dbReference type="Proteomes" id="UP001154282"/>
    </source>
</evidence>
<dbReference type="Proteomes" id="UP001154282">
    <property type="component" value="Unassembled WGS sequence"/>
</dbReference>
<dbReference type="Gene3D" id="3.90.1150.10">
    <property type="entry name" value="Aspartate Aminotransferase, domain 1"/>
    <property type="match status" value="1"/>
</dbReference>
<protein>
    <recommendedName>
        <fullName evidence="3">Aminotransferase class I/classII large domain-containing protein</fullName>
    </recommendedName>
</protein>
<keyword evidence="2" id="KW-0663">Pyridoxal phosphate</keyword>
<comment type="subunit">
    <text evidence="1">Homodimer.</text>
</comment>
<dbReference type="PANTHER" id="PTHR43795:SF39">
    <property type="entry name" value="AMINOTRANSFERASE CLASS I_CLASSII DOMAIN-CONTAINING PROTEIN"/>
    <property type="match status" value="1"/>
</dbReference>
<dbReference type="InterPro" id="IPR050478">
    <property type="entry name" value="Ethylene_sulfur-biosynth"/>
</dbReference>
<dbReference type="InterPro" id="IPR004839">
    <property type="entry name" value="Aminotransferase_I/II_large"/>
</dbReference>
<dbReference type="PANTHER" id="PTHR43795">
    <property type="entry name" value="BIFUNCTIONAL ASPARTATE AMINOTRANSFERASE AND GLUTAMATE/ASPARTATE-PREPHENATE AMINOTRANSFERASE-RELATED"/>
    <property type="match status" value="1"/>
</dbReference>
<dbReference type="AlphaFoldDB" id="A0AAV0S5G0"/>
<evidence type="ECO:0000313" key="4">
    <source>
        <dbReference type="EMBL" id="CAI0628428.1"/>
    </source>
</evidence>
<dbReference type="Pfam" id="PF00155">
    <property type="entry name" value="Aminotran_1_2"/>
    <property type="match status" value="1"/>
</dbReference>
<gene>
    <name evidence="4" type="ORF">LITE_LOCUS51634</name>
</gene>
<evidence type="ECO:0000256" key="2">
    <source>
        <dbReference type="ARBA" id="ARBA00022898"/>
    </source>
</evidence>
<dbReference type="GO" id="GO:0030170">
    <property type="term" value="F:pyridoxal phosphate binding"/>
    <property type="evidence" value="ECO:0007669"/>
    <property type="project" value="InterPro"/>
</dbReference>
<evidence type="ECO:0000259" key="3">
    <source>
        <dbReference type="Pfam" id="PF00155"/>
    </source>
</evidence>
<dbReference type="EMBL" id="CAMGYJ010000011">
    <property type="protein sequence ID" value="CAI0628428.1"/>
    <property type="molecule type" value="Genomic_DNA"/>
</dbReference>
<feature type="domain" description="Aminotransferase class I/classII large" evidence="3">
    <location>
        <begin position="10"/>
        <end position="63"/>
    </location>
</feature>
<dbReference type="SUPFAM" id="SSF53383">
    <property type="entry name" value="PLP-dependent transferases"/>
    <property type="match status" value="1"/>
</dbReference>
<proteinExistence type="predicted"/>
<name>A0AAV0S5G0_9ROSI</name>
<dbReference type="InterPro" id="IPR015424">
    <property type="entry name" value="PyrdxlP-dep_Trfase"/>
</dbReference>
<accession>A0AAV0S5G0</accession>
<keyword evidence="5" id="KW-1185">Reference proteome</keyword>
<reference evidence="4" key="1">
    <citation type="submission" date="2022-08" db="EMBL/GenBank/DDBJ databases">
        <authorList>
            <person name="Gutierrez-Valencia J."/>
        </authorList>
    </citation>
    <scope>NUCLEOTIDE SEQUENCE</scope>
</reference>
<dbReference type="GO" id="GO:0006520">
    <property type="term" value="P:amino acid metabolic process"/>
    <property type="evidence" value="ECO:0007669"/>
    <property type="project" value="TreeGrafter"/>
</dbReference>
<organism evidence="4 5">
    <name type="scientific">Linum tenue</name>
    <dbReference type="NCBI Taxonomy" id="586396"/>
    <lineage>
        <taxon>Eukaryota</taxon>
        <taxon>Viridiplantae</taxon>
        <taxon>Streptophyta</taxon>
        <taxon>Embryophyta</taxon>
        <taxon>Tracheophyta</taxon>
        <taxon>Spermatophyta</taxon>
        <taxon>Magnoliopsida</taxon>
        <taxon>eudicotyledons</taxon>
        <taxon>Gunneridae</taxon>
        <taxon>Pentapetalae</taxon>
        <taxon>rosids</taxon>
        <taxon>fabids</taxon>
        <taxon>Malpighiales</taxon>
        <taxon>Linaceae</taxon>
        <taxon>Linum</taxon>
    </lineage>
</organism>
<sequence>MNLGPLLEETTKEGELALWNLIVRDVRLNISPGSSCHCSEPGWFRVCFANMSEATLDVALDRLHRFVDQYRRRTGSSQ</sequence>
<comment type="caution">
    <text evidence="4">The sequence shown here is derived from an EMBL/GenBank/DDBJ whole genome shotgun (WGS) entry which is preliminary data.</text>
</comment>
<evidence type="ECO:0000256" key="1">
    <source>
        <dbReference type="ARBA" id="ARBA00011738"/>
    </source>
</evidence>
<dbReference type="InterPro" id="IPR015422">
    <property type="entry name" value="PyrdxlP-dep_Trfase_small"/>
</dbReference>